<gene>
    <name evidence="17" type="ORF">AsAng_0021010</name>
</gene>
<dbReference type="EMBL" id="AP026867">
    <property type="protein sequence ID" value="BDS11387.1"/>
    <property type="molecule type" value="Genomic_DNA"/>
</dbReference>
<evidence type="ECO:0000256" key="2">
    <source>
        <dbReference type="ARBA" id="ARBA00002988"/>
    </source>
</evidence>
<dbReference type="InterPro" id="IPR006319">
    <property type="entry name" value="PEP_synth"/>
</dbReference>
<dbReference type="Pfam" id="PF01326">
    <property type="entry name" value="PPDK_N"/>
    <property type="match status" value="1"/>
</dbReference>
<dbReference type="PANTHER" id="PTHR43030:SF1">
    <property type="entry name" value="PHOSPHOENOLPYRUVATE SYNTHASE"/>
    <property type="match status" value="1"/>
</dbReference>
<dbReference type="SUPFAM" id="SSF56059">
    <property type="entry name" value="Glutathione synthetase ATP-binding domain-like"/>
    <property type="match status" value="1"/>
</dbReference>
<dbReference type="EC" id="2.7.9.2" evidence="5"/>
<dbReference type="PANTHER" id="PTHR43030">
    <property type="entry name" value="PHOSPHOENOLPYRUVATE SYNTHASE"/>
    <property type="match status" value="1"/>
</dbReference>
<keyword evidence="7" id="KW-0808">Transferase</keyword>
<keyword evidence="11" id="KW-0067">ATP-binding</keyword>
<comment type="similarity">
    <text evidence="4">Belongs to the PEP-utilizing enzyme family.</text>
</comment>
<evidence type="ECO:0000256" key="10">
    <source>
        <dbReference type="ARBA" id="ARBA00022777"/>
    </source>
</evidence>
<evidence type="ECO:0000313" key="17">
    <source>
        <dbReference type="EMBL" id="BDS11387.1"/>
    </source>
</evidence>
<evidence type="ECO:0000313" key="18">
    <source>
        <dbReference type="Proteomes" id="UP001060919"/>
    </source>
</evidence>
<organism evidence="17 18">
    <name type="scientific">Aureispira anguillae</name>
    <dbReference type="NCBI Taxonomy" id="2864201"/>
    <lineage>
        <taxon>Bacteria</taxon>
        <taxon>Pseudomonadati</taxon>
        <taxon>Bacteroidota</taxon>
        <taxon>Saprospiria</taxon>
        <taxon>Saprospirales</taxon>
        <taxon>Saprospiraceae</taxon>
        <taxon>Aureispira</taxon>
    </lineage>
</organism>
<dbReference type="RefSeq" id="WP_264792571.1">
    <property type="nucleotide sequence ID" value="NZ_AP026867.1"/>
</dbReference>
<evidence type="ECO:0000256" key="4">
    <source>
        <dbReference type="ARBA" id="ARBA00007837"/>
    </source>
</evidence>
<keyword evidence="9" id="KW-0547">Nucleotide-binding</keyword>
<sequence>MSRTTFLNLLFSLLIILSSQGLIYGQQVPIIGYNTDTEGRVQLTVASSIGKYYVLKVRHDLSGGFDLTASITMGQAGTTQITESLAAYPQAYYQVLEYAVGAAHDTDRDGVDDITEYQNFPTQNPINPANPISINDGAIAIDSFTLFNQLSISRDLVQWSEFLNGKRFAKFIIVDFNTAPKVYFINGNTHNLHADFANAIGISTIGNDVKKGQIIYHPTTISNNGTLGTFAFNYSNGHGDDFEVVQKTHELLAANMPFLTNNLSYFVTTNSQIQYEQDSGQYTNSRVPVLFEAEVYAQVDYWGLNEAEGFGLFREMAAGDIPGIKDIVLYSSLPNTLPRVGGIITSVIQTPLSHVNLRAIQDGVPNAFIRDPLLIDSVANLLGHYIYFKVEQDQFFIREASLEEVNNWFEKARPDQNQTSPLNLDYTSILPLDEITFSMFDGFGAKCANVATMRTFGFPAETIPDGFGVPFYFYQEFMKHNHFFEVAREMLKNPDFRTDRNLRDAMLAAFRKKIEKGEMPYWMLDQLAEMQASFPENTSIRCRSSTNNEDLPGFNGAGLYASNTQHPNEGHIAKSIQQIYASLWNLRAFDEREFYRVNHLTASMGVLCHSNYSDEKANGVGVSTDPMYQTNDAFYYLNSQVGEDLITNPNNTAVPEELLLDIVATSATDYIVLQHSSLVPNKGLILERKHLDQIRAYLTVIHNKFEVLYNAVGNPTFAMEIEYKITADNQLVIKQARPWVAYLADEDSRIIDLETLDFKIFPNPIDNRINIEWVDCNPTKVLVLDLLGRKILEKNLNISTNSTLQIPIEDLPRGVYVLTAFAAHHNTYTSKKFIKK</sequence>
<evidence type="ECO:0000256" key="14">
    <source>
        <dbReference type="ARBA" id="ARBA00047700"/>
    </source>
</evidence>
<dbReference type="Proteomes" id="UP001060919">
    <property type="component" value="Chromosome"/>
</dbReference>
<evidence type="ECO:0000256" key="1">
    <source>
        <dbReference type="ARBA" id="ARBA00001946"/>
    </source>
</evidence>
<feature type="domain" description="Secretion system C-terminal sorting" evidence="16">
    <location>
        <begin position="760"/>
        <end position="834"/>
    </location>
</feature>
<protein>
    <recommendedName>
        <fullName evidence="6">Phosphoenolpyruvate synthase</fullName>
        <ecNumber evidence="5">2.7.9.2</ecNumber>
    </recommendedName>
    <alternativeName>
        <fullName evidence="13">Pyruvate, water dikinase</fullName>
    </alternativeName>
</protein>
<proteinExistence type="inferred from homology"/>
<evidence type="ECO:0000256" key="11">
    <source>
        <dbReference type="ARBA" id="ARBA00022840"/>
    </source>
</evidence>
<evidence type="ECO:0000256" key="9">
    <source>
        <dbReference type="ARBA" id="ARBA00022741"/>
    </source>
</evidence>
<dbReference type="GO" id="GO:0046872">
    <property type="term" value="F:metal ion binding"/>
    <property type="evidence" value="ECO:0007669"/>
    <property type="project" value="UniProtKB-KW"/>
</dbReference>
<dbReference type="KEGG" id="aup:AsAng_0021010"/>
<keyword evidence="12" id="KW-0460">Magnesium</keyword>
<evidence type="ECO:0000256" key="7">
    <source>
        <dbReference type="ARBA" id="ARBA00022679"/>
    </source>
</evidence>
<keyword evidence="8" id="KW-0479">Metal-binding</keyword>
<dbReference type="Gene3D" id="3.30.1490.20">
    <property type="entry name" value="ATP-grasp fold, A domain"/>
    <property type="match status" value="1"/>
</dbReference>
<comment type="cofactor">
    <cofactor evidence="1">
        <name>Mg(2+)</name>
        <dbReference type="ChEBI" id="CHEBI:18420"/>
    </cofactor>
</comment>
<dbReference type="InterPro" id="IPR002192">
    <property type="entry name" value="PPDK_AMP/ATP-bd"/>
</dbReference>
<comment type="pathway">
    <text evidence="3">Carbohydrate biosynthesis; gluconeogenesis.</text>
</comment>
<evidence type="ECO:0000256" key="6">
    <source>
        <dbReference type="ARBA" id="ARBA00021623"/>
    </source>
</evidence>
<dbReference type="NCBIfam" id="TIGR04183">
    <property type="entry name" value="Por_Secre_tail"/>
    <property type="match status" value="1"/>
</dbReference>
<comment type="function">
    <text evidence="2">Catalyzes the phosphorylation of pyruvate to phosphoenolpyruvate.</text>
</comment>
<keyword evidence="10" id="KW-0418">Kinase</keyword>
<evidence type="ECO:0000256" key="13">
    <source>
        <dbReference type="ARBA" id="ARBA00033470"/>
    </source>
</evidence>
<feature type="domain" description="Pyruvate phosphate dikinase AMP/ATP-binding" evidence="15">
    <location>
        <begin position="443"/>
        <end position="740"/>
    </location>
</feature>
<dbReference type="InterPro" id="IPR026444">
    <property type="entry name" value="Secre_tail"/>
</dbReference>
<dbReference type="GO" id="GO:0005524">
    <property type="term" value="F:ATP binding"/>
    <property type="evidence" value="ECO:0007669"/>
    <property type="project" value="UniProtKB-KW"/>
</dbReference>
<evidence type="ECO:0000256" key="8">
    <source>
        <dbReference type="ARBA" id="ARBA00022723"/>
    </source>
</evidence>
<dbReference type="GO" id="GO:0008986">
    <property type="term" value="F:pyruvate, water dikinase activity"/>
    <property type="evidence" value="ECO:0007669"/>
    <property type="project" value="UniProtKB-EC"/>
</dbReference>
<comment type="catalytic activity">
    <reaction evidence="14">
        <text>pyruvate + ATP + H2O = phosphoenolpyruvate + AMP + phosphate + 2 H(+)</text>
        <dbReference type="Rhea" id="RHEA:11364"/>
        <dbReference type="ChEBI" id="CHEBI:15361"/>
        <dbReference type="ChEBI" id="CHEBI:15377"/>
        <dbReference type="ChEBI" id="CHEBI:15378"/>
        <dbReference type="ChEBI" id="CHEBI:30616"/>
        <dbReference type="ChEBI" id="CHEBI:43474"/>
        <dbReference type="ChEBI" id="CHEBI:58702"/>
        <dbReference type="ChEBI" id="CHEBI:456215"/>
        <dbReference type="EC" id="2.7.9.2"/>
    </reaction>
</comment>
<evidence type="ECO:0000256" key="3">
    <source>
        <dbReference type="ARBA" id="ARBA00004742"/>
    </source>
</evidence>
<accession>A0A915YE09</accession>
<dbReference type="InterPro" id="IPR013815">
    <property type="entry name" value="ATP_grasp_subdomain_1"/>
</dbReference>
<evidence type="ECO:0000256" key="5">
    <source>
        <dbReference type="ARBA" id="ARBA00011996"/>
    </source>
</evidence>
<name>A0A915YE09_9BACT</name>
<evidence type="ECO:0000256" key="12">
    <source>
        <dbReference type="ARBA" id="ARBA00022842"/>
    </source>
</evidence>
<evidence type="ECO:0000259" key="16">
    <source>
        <dbReference type="Pfam" id="PF18962"/>
    </source>
</evidence>
<keyword evidence="18" id="KW-1185">Reference proteome</keyword>
<reference evidence="17" key="1">
    <citation type="submission" date="2022-09" db="EMBL/GenBank/DDBJ databases">
        <title>Aureispira anguillicida sp. nov., isolated from Leptocephalus of Japanese eel Anguilla japonica.</title>
        <authorList>
            <person name="Yuasa K."/>
            <person name="Mekata T."/>
            <person name="Ikunari K."/>
        </authorList>
    </citation>
    <scope>NUCLEOTIDE SEQUENCE</scope>
    <source>
        <strain evidence="17">EL160426</strain>
    </source>
</reference>
<evidence type="ECO:0000259" key="15">
    <source>
        <dbReference type="Pfam" id="PF01326"/>
    </source>
</evidence>
<dbReference type="AlphaFoldDB" id="A0A915YE09"/>
<dbReference type="Pfam" id="PF18962">
    <property type="entry name" value="Por_Secre_tail"/>
    <property type="match status" value="1"/>
</dbReference>